<dbReference type="Proteomes" id="UP001396334">
    <property type="component" value="Unassembled WGS sequence"/>
</dbReference>
<dbReference type="PANTHER" id="PTHR47723:SF19">
    <property type="entry name" value="POLYNUCLEOTIDYL TRANSFERASE, RIBONUCLEASE H-LIKE SUPERFAMILY PROTEIN"/>
    <property type="match status" value="1"/>
</dbReference>
<evidence type="ECO:0000313" key="3">
    <source>
        <dbReference type="Proteomes" id="UP001396334"/>
    </source>
</evidence>
<dbReference type="InterPro" id="IPR053151">
    <property type="entry name" value="RNase_H-like"/>
</dbReference>
<dbReference type="PANTHER" id="PTHR47723">
    <property type="entry name" value="OS05G0353850 PROTEIN"/>
    <property type="match status" value="1"/>
</dbReference>
<name>A0ABR2R6A2_9ROSI</name>
<dbReference type="InterPro" id="IPR044730">
    <property type="entry name" value="RNase_H-like_dom_plant"/>
</dbReference>
<evidence type="ECO:0000313" key="2">
    <source>
        <dbReference type="EMBL" id="KAK9008462.1"/>
    </source>
</evidence>
<evidence type="ECO:0000259" key="1">
    <source>
        <dbReference type="Pfam" id="PF13456"/>
    </source>
</evidence>
<dbReference type="InterPro" id="IPR036397">
    <property type="entry name" value="RNaseH_sf"/>
</dbReference>
<accession>A0ABR2R6A2</accession>
<reference evidence="2 3" key="1">
    <citation type="journal article" date="2024" name="G3 (Bethesda)">
        <title>Genome assembly of Hibiscus sabdariffa L. provides insights into metabolisms of medicinal natural products.</title>
        <authorList>
            <person name="Kim T."/>
        </authorList>
    </citation>
    <scope>NUCLEOTIDE SEQUENCE [LARGE SCALE GENOMIC DNA]</scope>
    <source>
        <strain evidence="2">TK-2024</strain>
        <tissue evidence="2">Old leaves</tissue>
    </source>
</reference>
<dbReference type="CDD" id="cd06222">
    <property type="entry name" value="RNase_H_like"/>
    <property type="match status" value="1"/>
</dbReference>
<sequence length="267" mass="29233">MVAAQGVILQGKSALDPTKHTVIEVDDVERALITRSTKGRVLPLSIKGGTPLGSVKKGVGLPTTQKVSLKSKKKDDRGASDSILAASLSPLVADLNSTMNDGNGVRGEVSECLLETAPRPLMVADMVTDTSEWDWERLRGLLTQSLIEQIATELPPNCDVECLHREELLVHGSRLLEECISAFQARRDGVARDLLERWKCPALGRVKFNVDTAVNTSDRRAVIGGVLRDCVGRWLFGYFRVIGCNSALVAELWAIYDALHRAWEKGF</sequence>
<keyword evidence="3" id="KW-1185">Reference proteome</keyword>
<comment type="caution">
    <text evidence="2">The sequence shown here is derived from an EMBL/GenBank/DDBJ whole genome shotgun (WGS) entry which is preliminary data.</text>
</comment>
<protein>
    <recommendedName>
        <fullName evidence="1">RNase H type-1 domain-containing protein</fullName>
    </recommendedName>
</protein>
<dbReference type="Pfam" id="PF13456">
    <property type="entry name" value="RVT_3"/>
    <property type="match status" value="1"/>
</dbReference>
<dbReference type="InterPro" id="IPR002156">
    <property type="entry name" value="RNaseH_domain"/>
</dbReference>
<feature type="domain" description="RNase H type-1" evidence="1">
    <location>
        <begin position="209"/>
        <end position="267"/>
    </location>
</feature>
<dbReference type="EMBL" id="JBBPBN010000026">
    <property type="protein sequence ID" value="KAK9008462.1"/>
    <property type="molecule type" value="Genomic_DNA"/>
</dbReference>
<proteinExistence type="predicted"/>
<organism evidence="2 3">
    <name type="scientific">Hibiscus sabdariffa</name>
    <name type="common">roselle</name>
    <dbReference type="NCBI Taxonomy" id="183260"/>
    <lineage>
        <taxon>Eukaryota</taxon>
        <taxon>Viridiplantae</taxon>
        <taxon>Streptophyta</taxon>
        <taxon>Embryophyta</taxon>
        <taxon>Tracheophyta</taxon>
        <taxon>Spermatophyta</taxon>
        <taxon>Magnoliopsida</taxon>
        <taxon>eudicotyledons</taxon>
        <taxon>Gunneridae</taxon>
        <taxon>Pentapetalae</taxon>
        <taxon>rosids</taxon>
        <taxon>malvids</taxon>
        <taxon>Malvales</taxon>
        <taxon>Malvaceae</taxon>
        <taxon>Malvoideae</taxon>
        <taxon>Hibiscus</taxon>
    </lineage>
</organism>
<gene>
    <name evidence="2" type="ORF">V6N11_075354</name>
</gene>
<dbReference type="Gene3D" id="3.30.420.10">
    <property type="entry name" value="Ribonuclease H-like superfamily/Ribonuclease H"/>
    <property type="match status" value="1"/>
</dbReference>